<dbReference type="GO" id="GO:0008800">
    <property type="term" value="F:beta-lactamase activity"/>
    <property type="evidence" value="ECO:0007669"/>
    <property type="project" value="UniProtKB-EC"/>
</dbReference>
<comment type="subcellular location">
    <subcellularLocation>
        <location evidence="3">Periplasm</location>
    </subcellularLocation>
</comment>
<evidence type="ECO:0000256" key="3">
    <source>
        <dbReference type="ARBA" id="ARBA00004418"/>
    </source>
</evidence>
<keyword evidence="7" id="KW-0732">Signal</keyword>
<dbReference type="PROSITE" id="PS00743">
    <property type="entry name" value="BETA_LACTAMASE_B_1"/>
    <property type="match status" value="1"/>
</dbReference>
<dbReference type="Pfam" id="PF00753">
    <property type="entry name" value="Lactamase_B"/>
    <property type="match status" value="1"/>
</dbReference>
<proteinExistence type="inferred from homology"/>
<protein>
    <recommendedName>
        <fullName evidence="5">beta-lactamase</fullName>
        <ecNumber evidence="5">3.5.2.6</ecNumber>
    </recommendedName>
</protein>
<keyword evidence="6" id="KW-0479">Metal-binding</keyword>
<evidence type="ECO:0000256" key="9">
    <source>
        <dbReference type="ARBA" id="ARBA00022801"/>
    </source>
</evidence>
<dbReference type="InterPro" id="IPR050855">
    <property type="entry name" value="NDM-1-like"/>
</dbReference>
<gene>
    <name evidence="13" type="ORF">SAMN04489721_2124</name>
</gene>
<keyword evidence="11" id="KW-0046">Antibiotic resistance</keyword>
<dbReference type="SMART" id="SM00849">
    <property type="entry name" value="Lactamase_B"/>
    <property type="match status" value="1"/>
</dbReference>
<dbReference type="AlphaFoldDB" id="A0A1H1W295"/>
<evidence type="ECO:0000256" key="1">
    <source>
        <dbReference type="ARBA" id="ARBA00001526"/>
    </source>
</evidence>
<dbReference type="PANTHER" id="PTHR42951">
    <property type="entry name" value="METALLO-BETA-LACTAMASE DOMAIN-CONTAINING"/>
    <property type="match status" value="1"/>
</dbReference>
<evidence type="ECO:0000256" key="2">
    <source>
        <dbReference type="ARBA" id="ARBA00001947"/>
    </source>
</evidence>
<evidence type="ECO:0000256" key="4">
    <source>
        <dbReference type="ARBA" id="ARBA00005250"/>
    </source>
</evidence>
<reference evidence="14" key="1">
    <citation type="submission" date="2016-10" db="EMBL/GenBank/DDBJ databases">
        <authorList>
            <person name="Varghese N."/>
            <person name="Submissions S."/>
        </authorList>
    </citation>
    <scope>NUCLEOTIDE SEQUENCE [LARGE SCALE GENOMIC DNA]</scope>
    <source>
        <strain evidence="14">CPCC 202695</strain>
    </source>
</reference>
<dbReference type="STRING" id="589382.SAMN04489721_2124"/>
<dbReference type="SUPFAM" id="SSF56281">
    <property type="entry name" value="Metallo-hydrolase/oxidoreductase"/>
    <property type="match status" value="1"/>
</dbReference>
<evidence type="ECO:0000313" key="13">
    <source>
        <dbReference type="EMBL" id="SDS90359.1"/>
    </source>
</evidence>
<dbReference type="PANTHER" id="PTHR42951:SF14">
    <property type="entry name" value="METALLO-BETA-LACTAMASE SUPERFAMILY PROTEIN"/>
    <property type="match status" value="1"/>
</dbReference>
<evidence type="ECO:0000259" key="12">
    <source>
        <dbReference type="SMART" id="SM00849"/>
    </source>
</evidence>
<name>A0A1H1W295_9MICO</name>
<accession>A0A1H1W295</accession>
<dbReference type="Gene3D" id="3.60.15.10">
    <property type="entry name" value="Ribonuclease Z/Hydroxyacylglutathione hydrolase-like"/>
    <property type="match status" value="1"/>
</dbReference>
<dbReference type="Proteomes" id="UP000199482">
    <property type="component" value="Chromosome I"/>
</dbReference>
<dbReference type="InterPro" id="IPR036866">
    <property type="entry name" value="RibonucZ/Hydroxyglut_hydro"/>
</dbReference>
<comment type="cofactor">
    <cofactor evidence="2">
        <name>Zn(2+)</name>
        <dbReference type="ChEBI" id="CHEBI:29105"/>
    </cofactor>
</comment>
<dbReference type="InterPro" id="IPR001279">
    <property type="entry name" value="Metallo-B-lactamas"/>
</dbReference>
<evidence type="ECO:0000256" key="8">
    <source>
        <dbReference type="ARBA" id="ARBA00022764"/>
    </source>
</evidence>
<dbReference type="GO" id="GO:0017001">
    <property type="term" value="P:antibiotic catabolic process"/>
    <property type="evidence" value="ECO:0007669"/>
    <property type="project" value="InterPro"/>
</dbReference>
<keyword evidence="10" id="KW-0862">Zinc</keyword>
<dbReference type="EMBL" id="LT629755">
    <property type="protein sequence ID" value="SDS90359.1"/>
    <property type="molecule type" value="Genomic_DNA"/>
</dbReference>
<sequence>MGADAGQAGPGRRGFRVDRVSEHLHFVHTPHVNWSIYAGPDGVTLIDAGYVGQRDLLVASLQIIGCRVEDVSAVLLTHGHADHLGGAAWLAATFGTRVYAHPLEVRNVRRDVVEQAGVADLVRQAWRPGVLRWALDILPLLDRNPALGVPDVAAIPMRDGEADVPGHPRVILVEGHTTGHTAFDFEGEGVLVVGDCLATRHGTSHLAGPQLLPSVFHHDLAGARETLGQLRGSSSRVVVPGHGEAWIGSVDAMVDAALRAGTAW</sequence>
<evidence type="ECO:0000256" key="11">
    <source>
        <dbReference type="ARBA" id="ARBA00023251"/>
    </source>
</evidence>
<evidence type="ECO:0000256" key="7">
    <source>
        <dbReference type="ARBA" id="ARBA00022729"/>
    </source>
</evidence>
<comment type="similarity">
    <text evidence="4">Belongs to the metallo-beta-lactamase superfamily. Class-B beta-lactamase family.</text>
</comment>
<organism evidence="13 14">
    <name type="scientific">Agromyces flavus</name>
    <dbReference type="NCBI Taxonomy" id="589382"/>
    <lineage>
        <taxon>Bacteria</taxon>
        <taxon>Bacillati</taxon>
        <taxon>Actinomycetota</taxon>
        <taxon>Actinomycetes</taxon>
        <taxon>Micrococcales</taxon>
        <taxon>Microbacteriaceae</taxon>
        <taxon>Agromyces</taxon>
    </lineage>
</organism>
<comment type="catalytic activity">
    <reaction evidence="1">
        <text>a beta-lactam + H2O = a substituted beta-amino acid</text>
        <dbReference type="Rhea" id="RHEA:20401"/>
        <dbReference type="ChEBI" id="CHEBI:15377"/>
        <dbReference type="ChEBI" id="CHEBI:35627"/>
        <dbReference type="ChEBI" id="CHEBI:140347"/>
        <dbReference type="EC" id="3.5.2.6"/>
    </reaction>
</comment>
<dbReference type="GO" id="GO:0042597">
    <property type="term" value="C:periplasmic space"/>
    <property type="evidence" value="ECO:0007669"/>
    <property type="project" value="UniProtKB-SubCell"/>
</dbReference>
<evidence type="ECO:0000256" key="10">
    <source>
        <dbReference type="ARBA" id="ARBA00022833"/>
    </source>
</evidence>
<dbReference type="GO" id="GO:0046677">
    <property type="term" value="P:response to antibiotic"/>
    <property type="evidence" value="ECO:0007669"/>
    <property type="project" value="UniProtKB-KW"/>
</dbReference>
<evidence type="ECO:0000256" key="6">
    <source>
        <dbReference type="ARBA" id="ARBA00022723"/>
    </source>
</evidence>
<feature type="domain" description="Metallo-beta-lactamase" evidence="12">
    <location>
        <begin position="31"/>
        <end position="242"/>
    </location>
</feature>
<keyword evidence="9" id="KW-0378">Hydrolase</keyword>
<keyword evidence="8" id="KW-0574">Periplasm</keyword>
<dbReference type="EC" id="3.5.2.6" evidence="5"/>
<evidence type="ECO:0000313" key="14">
    <source>
        <dbReference type="Proteomes" id="UP000199482"/>
    </source>
</evidence>
<dbReference type="GO" id="GO:0008270">
    <property type="term" value="F:zinc ion binding"/>
    <property type="evidence" value="ECO:0007669"/>
    <property type="project" value="InterPro"/>
</dbReference>
<evidence type="ECO:0000256" key="5">
    <source>
        <dbReference type="ARBA" id="ARBA00012865"/>
    </source>
</evidence>
<dbReference type="InterPro" id="IPR001018">
    <property type="entry name" value="Beta-lactamase_class-B_CS"/>
</dbReference>